<dbReference type="EMBL" id="AP012057">
    <property type="protein sequence ID" value="BAN00511.1"/>
    <property type="molecule type" value="Genomic_DNA"/>
</dbReference>
<evidence type="ECO:0000256" key="1">
    <source>
        <dbReference type="SAM" id="MobiDB-lite"/>
    </source>
</evidence>
<dbReference type="PROSITE" id="PS51257">
    <property type="entry name" value="PROKAR_LIPOPROTEIN"/>
    <property type="match status" value="1"/>
</dbReference>
<accession>A0A6C7E0I8</accession>
<protein>
    <submittedName>
        <fullName evidence="2">Uncharacterized protein</fullName>
    </submittedName>
</protein>
<proteinExistence type="predicted"/>
<gene>
    <name evidence="2" type="ORF">YM304_01970</name>
</gene>
<name>A0A6C7E0I8_ILUCY</name>
<feature type="region of interest" description="Disordered" evidence="1">
    <location>
        <begin position="37"/>
        <end position="59"/>
    </location>
</feature>
<dbReference type="KEGG" id="aym:YM304_01970"/>
<evidence type="ECO:0000313" key="2">
    <source>
        <dbReference type="EMBL" id="BAN00511.1"/>
    </source>
</evidence>
<keyword evidence="3" id="KW-1185">Reference proteome</keyword>
<dbReference type="Proteomes" id="UP000011863">
    <property type="component" value="Chromosome"/>
</dbReference>
<organism evidence="2 3">
    <name type="scientific">Ilumatobacter coccineus (strain NBRC 103263 / KCTC 29153 / YM16-304)</name>
    <dbReference type="NCBI Taxonomy" id="1313172"/>
    <lineage>
        <taxon>Bacteria</taxon>
        <taxon>Bacillati</taxon>
        <taxon>Actinomycetota</taxon>
        <taxon>Acidimicrobiia</taxon>
        <taxon>Acidimicrobiales</taxon>
        <taxon>Ilumatobacteraceae</taxon>
        <taxon>Ilumatobacter</taxon>
    </lineage>
</organism>
<evidence type="ECO:0000313" key="3">
    <source>
        <dbReference type="Proteomes" id="UP000011863"/>
    </source>
</evidence>
<sequence length="127" mass="13457">MMAHMRSTHPSRSVSRARRRVMAGALAGTMLFAACGGDDASTDEALPEASPDTQTDTGTEVPADVAATAVGAGFVDLVGAEVLPSAEIDTNQLPSVVVDDLTNDRKVNFRNLVPQDKPVLLWMWAPH</sequence>
<dbReference type="AlphaFoldDB" id="A0A6C7E0I8"/>
<reference evidence="2 3" key="1">
    <citation type="journal article" date="2013" name="Int. J. Syst. Evol. Microbiol.">
        <title>Ilumatobacter nonamiense sp. nov. and Ilumatobacter coccineum sp. nov., isolated from seashore sand.</title>
        <authorList>
            <person name="Matsumoto A."/>
            <person name="Kasai H."/>
            <person name="Matsuo Y."/>
            <person name="Shizuri Y."/>
            <person name="Ichikawa N."/>
            <person name="Fujita N."/>
            <person name="Omura S."/>
            <person name="Takahashi Y."/>
        </authorList>
    </citation>
    <scope>NUCLEOTIDE SEQUENCE [LARGE SCALE GENOMIC DNA]</scope>
    <source>
        <strain evidence="3">NBRC 103263 / KCTC 29153 / YM16-304</strain>
    </source>
</reference>